<dbReference type="WBParaSite" id="NBR_0000645301-mRNA-1">
    <property type="protein sequence ID" value="NBR_0000645301-mRNA-1"/>
    <property type="gene ID" value="NBR_0000645301"/>
</dbReference>
<dbReference type="Gene3D" id="2.60.120.10">
    <property type="entry name" value="Jelly Rolls"/>
    <property type="match status" value="1"/>
</dbReference>
<dbReference type="PANTHER" id="PTHR10309">
    <property type="entry name" value="MANNOSE-6-PHOSPHATE ISOMERASE"/>
    <property type="match status" value="1"/>
</dbReference>
<evidence type="ECO:0000256" key="10">
    <source>
        <dbReference type="PIRSR" id="PIRSR001480-1"/>
    </source>
</evidence>
<dbReference type="InterPro" id="IPR016305">
    <property type="entry name" value="Mannose-6-P_Isomerase"/>
</dbReference>
<keyword evidence="5 11" id="KW-0479">Metal-binding</keyword>
<dbReference type="Pfam" id="PF20512">
    <property type="entry name" value="PMI_typeI_hel"/>
    <property type="match status" value="1"/>
</dbReference>
<keyword evidence="6 11" id="KW-0862">Zinc</keyword>
<evidence type="ECO:0000259" key="12">
    <source>
        <dbReference type="Pfam" id="PF20511"/>
    </source>
</evidence>
<evidence type="ECO:0000256" key="9">
    <source>
        <dbReference type="ARBA" id="ARBA00030762"/>
    </source>
</evidence>
<evidence type="ECO:0000256" key="2">
    <source>
        <dbReference type="ARBA" id="ARBA00004666"/>
    </source>
</evidence>
<dbReference type="GO" id="GO:0008270">
    <property type="term" value="F:zinc ion binding"/>
    <property type="evidence" value="ECO:0007669"/>
    <property type="project" value="InterPro"/>
</dbReference>
<sequence length="397" mass="44932">MQRLECQVKNYNWGKRGHDSEVARLFAAGHKNFQVDEDETYAELWMGTHPDGPAKLSNSSTRLSSFIAKSHSASYLSNNNWKEDIHLPFIMKVMSIARSLSLQVHPNKEQAVRLHERDPLHYPDRHHKPELAYALTQFELLCGFRPADEILANIEAFPSLRSVMDGHNCENLRQVLERETSSQSLKCRQALAACFGEMMEKTRCHPDLVGELVDELIECLNSGVRGCLTESTVEVIQKMYVDFPGDVGVFSPLILNHMILKPGECCYYAAEELHAYLSGECVECVGCSNNTIRAALTPKFIDRDALCEVLNYRMTAPEDYLVPAIPLADYPGVQSIVSLDTLDSRDVSRGDIIYIPPGRRLRFSRCSSELEAFRTFSYEIGPDHENRKVVNVIKVIF</sequence>
<evidence type="ECO:0000313" key="14">
    <source>
        <dbReference type="EMBL" id="VDL70043.1"/>
    </source>
</evidence>
<evidence type="ECO:0000313" key="16">
    <source>
        <dbReference type="WBParaSite" id="NBR_0000645301-mRNA-1"/>
    </source>
</evidence>
<feature type="active site" evidence="10">
    <location>
        <position position="293"/>
    </location>
</feature>
<dbReference type="STRING" id="27835.A0A158QX94"/>
<dbReference type="GO" id="GO:0009298">
    <property type="term" value="P:GDP-mannose biosynthetic process"/>
    <property type="evidence" value="ECO:0007669"/>
    <property type="project" value="UniProtKB-UniPathway"/>
</dbReference>
<dbReference type="Proteomes" id="UP000271162">
    <property type="component" value="Unassembled WGS sequence"/>
</dbReference>
<name>A0A158QX94_NIPBR</name>
<comment type="pathway">
    <text evidence="2">Nucleotide-sugar biosynthesis; GDP-alpha-D-mannose biosynthesis; alpha-D-mannose 1-phosphate from D-fructose 6-phosphate: step 1/2.</text>
</comment>
<evidence type="ECO:0000256" key="3">
    <source>
        <dbReference type="ARBA" id="ARBA00010772"/>
    </source>
</evidence>
<feature type="domain" description="Phosphomannose isomerase type I helical insertion" evidence="13">
    <location>
        <begin position="183"/>
        <end position="255"/>
    </location>
</feature>
<dbReference type="AlphaFoldDB" id="A0A158QX94"/>
<feature type="binding site" evidence="11">
    <location>
        <position position="103"/>
    </location>
    <ligand>
        <name>Zn(2+)</name>
        <dbReference type="ChEBI" id="CHEBI:29105"/>
    </ligand>
</feature>
<dbReference type="CDD" id="cd07011">
    <property type="entry name" value="cupin_PMI_type_I_N"/>
    <property type="match status" value="1"/>
</dbReference>
<feature type="binding site" evidence="11">
    <location>
        <position position="105"/>
    </location>
    <ligand>
        <name>Zn(2+)</name>
        <dbReference type="ChEBI" id="CHEBI:29105"/>
    </ligand>
</feature>
<dbReference type="InterPro" id="IPR011051">
    <property type="entry name" value="RmlC_Cupin_sf"/>
</dbReference>
<organism evidence="16">
    <name type="scientific">Nippostrongylus brasiliensis</name>
    <name type="common">Rat hookworm</name>
    <dbReference type="NCBI Taxonomy" id="27835"/>
    <lineage>
        <taxon>Eukaryota</taxon>
        <taxon>Metazoa</taxon>
        <taxon>Ecdysozoa</taxon>
        <taxon>Nematoda</taxon>
        <taxon>Chromadorea</taxon>
        <taxon>Rhabditida</taxon>
        <taxon>Rhabditina</taxon>
        <taxon>Rhabditomorpha</taxon>
        <taxon>Strongyloidea</taxon>
        <taxon>Heligmosomidae</taxon>
        <taxon>Nippostrongylus</taxon>
    </lineage>
</organism>
<evidence type="ECO:0000256" key="4">
    <source>
        <dbReference type="ARBA" id="ARBA00011956"/>
    </source>
</evidence>
<dbReference type="Pfam" id="PF20511">
    <property type="entry name" value="PMI_typeI_cat"/>
    <property type="match status" value="1"/>
</dbReference>
<evidence type="ECO:0000256" key="6">
    <source>
        <dbReference type="ARBA" id="ARBA00022833"/>
    </source>
</evidence>
<evidence type="ECO:0000256" key="11">
    <source>
        <dbReference type="PIRSR" id="PIRSR001480-2"/>
    </source>
</evidence>
<dbReference type="Gene3D" id="1.10.441.10">
    <property type="entry name" value="Phosphomannose Isomerase, domain 2"/>
    <property type="match status" value="1"/>
</dbReference>
<dbReference type="PRINTS" id="PR00714">
    <property type="entry name" value="MAN6PISMRASE"/>
</dbReference>
<comment type="cofactor">
    <cofactor evidence="11">
        <name>Zn(2+)</name>
        <dbReference type="ChEBI" id="CHEBI:29105"/>
    </cofactor>
    <text evidence="11">Binds 1 zinc ion per subunit.</text>
</comment>
<dbReference type="SUPFAM" id="SSF51182">
    <property type="entry name" value="RmlC-like cupins"/>
    <property type="match status" value="1"/>
</dbReference>
<reference evidence="14 15" key="2">
    <citation type="submission" date="2018-11" db="EMBL/GenBank/DDBJ databases">
        <authorList>
            <consortium name="Pathogen Informatics"/>
        </authorList>
    </citation>
    <scope>NUCLEOTIDE SEQUENCE [LARGE SCALE GENOMIC DNA]</scope>
</reference>
<dbReference type="GO" id="GO:0005829">
    <property type="term" value="C:cytosol"/>
    <property type="evidence" value="ECO:0007669"/>
    <property type="project" value="TreeGrafter"/>
</dbReference>
<dbReference type="NCBIfam" id="TIGR00218">
    <property type="entry name" value="manA"/>
    <property type="match status" value="1"/>
</dbReference>
<feature type="binding site" evidence="11">
    <location>
        <position position="274"/>
    </location>
    <ligand>
        <name>Zn(2+)</name>
        <dbReference type="ChEBI" id="CHEBI:29105"/>
    </ligand>
</feature>
<evidence type="ECO:0000256" key="1">
    <source>
        <dbReference type="ARBA" id="ARBA00000757"/>
    </source>
</evidence>
<dbReference type="InterPro" id="IPR046457">
    <property type="entry name" value="PMI_typeI_cat"/>
</dbReference>
<gene>
    <name evidence="14" type="ORF">NBR_LOCUS6454</name>
</gene>
<keyword evidence="7" id="KW-0413">Isomerase</keyword>
<comment type="similarity">
    <text evidence="3">Belongs to the mannose-6-phosphate isomerase type 1 family.</text>
</comment>
<dbReference type="PIRSF" id="PIRSF001480">
    <property type="entry name" value="Mannose-6-phosphate_isomerase"/>
    <property type="match status" value="1"/>
</dbReference>
<dbReference type="PANTHER" id="PTHR10309:SF2">
    <property type="entry name" value="MANNOSE-6-PHOSPHATE ISOMERASE"/>
    <property type="match status" value="1"/>
</dbReference>
<dbReference type="GO" id="GO:0004476">
    <property type="term" value="F:mannose-6-phosphate isomerase activity"/>
    <property type="evidence" value="ECO:0007669"/>
    <property type="project" value="UniProtKB-EC"/>
</dbReference>
<comment type="catalytic activity">
    <reaction evidence="1">
        <text>D-mannose 6-phosphate = D-fructose 6-phosphate</text>
        <dbReference type="Rhea" id="RHEA:12356"/>
        <dbReference type="ChEBI" id="CHEBI:58735"/>
        <dbReference type="ChEBI" id="CHEBI:61527"/>
        <dbReference type="EC" id="5.3.1.8"/>
    </reaction>
</comment>
<dbReference type="GO" id="GO:0005975">
    <property type="term" value="P:carbohydrate metabolic process"/>
    <property type="evidence" value="ECO:0007669"/>
    <property type="project" value="InterPro"/>
</dbReference>
<dbReference type="EC" id="5.3.1.8" evidence="4"/>
<evidence type="ECO:0000256" key="8">
    <source>
        <dbReference type="ARBA" id="ARBA00029741"/>
    </source>
</evidence>
<evidence type="ECO:0000259" key="13">
    <source>
        <dbReference type="Pfam" id="PF20512"/>
    </source>
</evidence>
<dbReference type="OMA" id="GECCYYA"/>
<protein>
    <recommendedName>
        <fullName evidence="4">mannose-6-phosphate isomerase</fullName>
        <ecNumber evidence="4">5.3.1.8</ecNumber>
    </recommendedName>
    <alternativeName>
        <fullName evidence="8">Phosphohexomutase</fullName>
    </alternativeName>
    <alternativeName>
        <fullName evidence="9">Phosphomannose isomerase</fullName>
    </alternativeName>
</protein>
<evidence type="ECO:0000256" key="7">
    <source>
        <dbReference type="ARBA" id="ARBA00023235"/>
    </source>
</evidence>
<dbReference type="EMBL" id="UYSL01019802">
    <property type="protein sequence ID" value="VDL70043.1"/>
    <property type="molecule type" value="Genomic_DNA"/>
</dbReference>
<dbReference type="InterPro" id="IPR014710">
    <property type="entry name" value="RmlC-like_jellyroll"/>
</dbReference>
<reference evidence="16" key="1">
    <citation type="submission" date="2016-04" db="UniProtKB">
        <authorList>
            <consortium name="WormBaseParasite"/>
        </authorList>
    </citation>
    <scope>IDENTIFICATION</scope>
</reference>
<accession>A0A158QX94</accession>
<feature type="binding site" evidence="11">
    <location>
        <position position="130"/>
    </location>
    <ligand>
        <name>Zn(2+)</name>
        <dbReference type="ChEBI" id="CHEBI:29105"/>
    </ligand>
</feature>
<evidence type="ECO:0000313" key="15">
    <source>
        <dbReference type="Proteomes" id="UP000271162"/>
    </source>
</evidence>
<dbReference type="UniPathway" id="UPA00126">
    <property type="reaction ID" value="UER00423"/>
</dbReference>
<dbReference type="InterPro" id="IPR001250">
    <property type="entry name" value="Man6P_Isoase-1"/>
</dbReference>
<feature type="domain" description="Phosphomannose isomerase type I catalytic" evidence="12">
    <location>
        <begin position="1"/>
        <end position="146"/>
    </location>
</feature>
<keyword evidence="15" id="KW-1185">Reference proteome</keyword>
<dbReference type="InterPro" id="IPR046458">
    <property type="entry name" value="PMI_typeI_hel"/>
</dbReference>
<evidence type="ECO:0000256" key="5">
    <source>
        <dbReference type="ARBA" id="ARBA00022723"/>
    </source>
</evidence>
<proteinExistence type="inferred from homology"/>